<evidence type="ECO:0000313" key="3">
    <source>
        <dbReference type="Proteomes" id="UP000198924"/>
    </source>
</evidence>
<dbReference type="STRING" id="45496.SAMN04488079_1024"/>
<accession>A0A1I3UKU6</accession>
<keyword evidence="3" id="KW-1185">Reference proteome</keyword>
<dbReference type="RefSeq" id="WP_091711406.1">
    <property type="nucleotide sequence ID" value="NZ_FOSH01000002.1"/>
</dbReference>
<reference evidence="3" key="1">
    <citation type="submission" date="2016-10" db="EMBL/GenBank/DDBJ databases">
        <authorList>
            <person name="Varghese N."/>
            <person name="Submissions S."/>
        </authorList>
    </citation>
    <scope>NUCLEOTIDE SEQUENCE [LARGE SCALE GENOMIC DNA]</scope>
    <source>
        <strain evidence="3">DSM 11578</strain>
    </source>
</reference>
<dbReference type="Proteomes" id="UP000198924">
    <property type="component" value="Unassembled WGS sequence"/>
</dbReference>
<keyword evidence="1" id="KW-0472">Membrane</keyword>
<name>A0A1I3UKU6_9GAMM</name>
<feature type="transmembrane region" description="Helical" evidence="1">
    <location>
        <begin position="82"/>
        <end position="103"/>
    </location>
</feature>
<organism evidence="2 3">
    <name type="scientific">Methylophaga sulfidovorans</name>
    <dbReference type="NCBI Taxonomy" id="45496"/>
    <lineage>
        <taxon>Bacteria</taxon>
        <taxon>Pseudomonadati</taxon>
        <taxon>Pseudomonadota</taxon>
        <taxon>Gammaproteobacteria</taxon>
        <taxon>Thiotrichales</taxon>
        <taxon>Piscirickettsiaceae</taxon>
        <taxon>Methylophaga</taxon>
    </lineage>
</organism>
<keyword evidence="1" id="KW-0812">Transmembrane</keyword>
<dbReference type="EMBL" id="FOSH01000002">
    <property type="protein sequence ID" value="SFJ83515.1"/>
    <property type="molecule type" value="Genomic_DNA"/>
</dbReference>
<keyword evidence="1" id="KW-1133">Transmembrane helix</keyword>
<evidence type="ECO:0000313" key="2">
    <source>
        <dbReference type="EMBL" id="SFJ83515.1"/>
    </source>
</evidence>
<dbReference type="AlphaFoldDB" id="A0A1I3UKU6"/>
<evidence type="ECO:0000256" key="1">
    <source>
        <dbReference type="SAM" id="Phobius"/>
    </source>
</evidence>
<proteinExistence type="predicted"/>
<sequence length="106" mass="12438">MSTFDEVYDFECKVFEPETAELSQKEIKSMLQQLYKYFPYTEHEGKRKPYEPSSDYSKKWFQSYNHLLMLLDMKKQEAKHNISMWLSVLAIVVSVTSVLVRVGSAG</sequence>
<gene>
    <name evidence="2" type="ORF">SAMN04488079_1024</name>
</gene>
<dbReference type="OrthoDB" id="9949714at2"/>
<protein>
    <submittedName>
        <fullName evidence="2">Uncharacterized protein</fullName>
    </submittedName>
</protein>